<dbReference type="PANTHER" id="PTHR45588">
    <property type="entry name" value="TPR DOMAIN-CONTAINING PROTEIN"/>
    <property type="match status" value="1"/>
</dbReference>
<dbReference type="Pfam" id="PF13181">
    <property type="entry name" value="TPR_8"/>
    <property type="match status" value="1"/>
</dbReference>
<evidence type="ECO:0000256" key="1">
    <source>
        <dbReference type="PROSITE-ProRule" id="PRU00339"/>
    </source>
</evidence>
<dbReference type="AlphaFoldDB" id="A0AA96K0Q6"/>
<dbReference type="Gene3D" id="1.25.40.10">
    <property type="entry name" value="Tetratricopeptide repeat domain"/>
    <property type="match status" value="2"/>
</dbReference>
<dbReference type="InterPro" id="IPR011990">
    <property type="entry name" value="TPR-like_helical_dom_sf"/>
</dbReference>
<evidence type="ECO:0000313" key="3">
    <source>
        <dbReference type="Proteomes" id="UP001302494"/>
    </source>
</evidence>
<dbReference type="SMART" id="SM00028">
    <property type="entry name" value="TPR"/>
    <property type="match status" value="3"/>
</dbReference>
<keyword evidence="1" id="KW-0802">TPR repeat</keyword>
<dbReference type="EMBL" id="CP116968">
    <property type="protein sequence ID" value="WNM62311.1"/>
    <property type="molecule type" value="Genomic_DNA"/>
</dbReference>
<gene>
    <name evidence="2" type="ORF">PQG83_00780</name>
</gene>
<proteinExistence type="predicted"/>
<dbReference type="RefSeq" id="WP_312745621.1">
    <property type="nucleotide sequence ID" value="NZ_CP116968.1"/>
</dbReference>
<reference evidence="2 3" key="1">
    <citation type="submission" date="2023-01" db="EMBL/GenBank/DDBJ databases">
        <title>Cultivation and genomic characterization of new, ubiquitous marine nitrite-oxidizing bacteria from the Nitrospirales.</title>
        <authorList>
            <person name="Mueller A.J."/>
            <person name="Daebeler A."/>
            <person name="Herbold C.W."/>
            <person name="Kirkegaard R.H."/>
            <person name="Daims H."/>
        </authorList>
    </citation>
    <scope>NUCLEOTIDE SEQUENCE [LARGE SCALE GENOMIC DNA]</scope>
    <source>
        <strain evidence="2 3">DK</strain>
    </source>
</reference>
<evidence type="ECO:0008006" key="4">
    <source>
        <dbReference type="Google" id="ProtNLM"/>
    </source>
</evidence>
<dbReference type="PANTHER" id="PTHR45588:SF1">
    <property type="entry name" value="WW DOMAIN-CONTAINING PROTEIN"/>
    <property type="match status" value="1"/>
</dbReference>
<protein>
    <recommendedName>
        <fullName evidence="4">Tetratricopeptide repeat protein</fullName>
    </recommendedName>
</protein>
<dbReference type="Proteomes" id="UP001302494">
    <property type="component" value="Chromosome"/>
</dbReference>
<keyword evidence="3" id="KW-1185">Reference proteome</keyword>
<dbReference type="SUPFAM" id="SSF48452">
    <property type="entry name" value="TPR-like"/>
    <property type="match status" value="2"/>
</dbReference>
<dbReference type="KEGG" id="nneo:PQG83_00780"/>
<dbReference type="PROSITE" id="PS50005">
    <property type="entry name" value="TPR"/>
    <property type="match status" value="1"/>
</dbReference>
<sequence length="568" mass="63644">MSFKLYLSKYAPGRSCLRYFLIAIFVMALPQLSLGEMDDASSSLEESAAFGQLGSIEFPASGSTEAHPHFLRGVAALHSFWYEEAIDAFRRATTIDPDFVMGYWGEAMAHNHPVWSEENVEAAQAALGKVSDTASVTVREHQYLQAVNTLFGEGDKFARDQAYAARMESLASEYPEDLEATCFYALSLLGLAIHYDEKPDLQEKYRVQAGALALGVYGVNPNHPCAAHYTIHAFDDPIHAILALPQARRYAKIAPEAHHAQHMPAHIFVQLGMWDQAAASNKAGWKVSQSWVKDKQLPLSLQDYHSLYWLQYAYLQQGRYNAAAALILEKQQDMAQSSSGEQTPVLGYDRKVWRNYDQMVAAFIIETERWELADQAWNVNDYRFGDESPSMAVYIREFAQNMATLRNQSVAHRVHPGLGSPVPEPSTQSTEPVTGQIWKLQLAALKHLINGDHSQAVRMLDQATALEESLPPPSGPPDLIKPTHELYGEILLGIDRPKEAQQQFERSLLWHPNRARSLLGLARAAAQLGHIQATRQAYSNFLNIWNQADSDLPEVKEARQFIQQAVQQ</sequence>
<name>A0AA96K0Q6_9BACT</name>
<dbReference type="InterPro" id="IPR019734">
    <property type="entry name" value="TPR_rpt"/>
</dbReference>
<accession>A0AA96K0Q6</accession>
<organism evidence="2 3">
    <name type="scientific">Candidatus Nitrospira neomarina</name>
    <dbReference type="NCBI Taxonomy" id="3020899"/>
    <lineage>
        <taxon>Bacteria</taxon>
        <taxon>Pseudomonadati</taxon>
        <taxon>Nitrospirota</taxon>
        <taxon>Nitrospiria</taxon>
        <taxon>Nitrospirales</taxon>
        <taxon>Nitrospiraceae</taxon>
        <taxon>Nitrospira</taxon>
    </lineage>
</organism>
<feature type="repeat" description="TPR" evidence="1">
    <location>
        <begin position="66"/>
        <end position="99"/>
    </location>
</feature>
<evidence type="ECO:0000313" key="2">
    <source>
        <dbReference type="EMBL" id="WNM62311.1"/>
    </source>
</evidence>